<accession>A0A8S4R034</accession>
<keyword evidence="2" id="KW-1185">Reference proteome</keyword>
<dbReference type="AlphaFoldDB" id="A0A8S4R034"/>
<dbReference type="Proteomes" id="UP000838756">
    <property type="component" value="Unassembled WGS sequence"/>
</dbReference>
<evidence type="ECO:0000313" key="1">
    <source>
        <dbReference type="EMBL" id="CAH2228983.1"/>
    </source>
</evidence>
<reference evidence="1" key="1">
    <citation type="submission" date="2022-03" db="EMBL/GenBank/DDBJ databases">
        <authorList>
            <person name="Lindestad O."/>
        </authorList>
    </citation>
    <scope>NUCLEOTIDE SEQUENCE</scope>
</reference>
<protein>
    <submittedName>
        <fullName evidence="1">Jg10320 protein</fullName>
    </submittedName>
</protein>
<organism evidence="1 2">
    <name type="scientific">Pararge aegeria aegeria</name>
    <dbReference type="NCBI Taxonomy" id="348720"/>
    <lineage>
        <taxon>Eukaryota</taxon>
        <taxon>Metazoa</taxon>
        <taxon>Ecdysozoa</taxon>
        <taxon>Arthropoda</taxon>
        <taxon>Hexapoda</taxon>
        <taxon>Insecta</taxon>
        <taxon>Pterygota</taxon>
        <taxon>Neoptera</taxon>
        <taxon>Endopterygota</taxon>
        <taxon>Lepidoptera</taxon>
        <taxon>Glossata</taxon>
        <taxon>Ditrysia</taxon>
        <taxon>Papilionoidea</taxon>
        <taxon>Nymphalidae</taxon>
        <taxon>Satyrinae</taxon>
        <taxon>Satyrini</taxon>
        <taxon>Parargina</taxon>
        <taxon>Pararge</taxon>
    </lineage>
</organism>
<evidence type="ECO:0000313" key="2">
    <source>
        <dbReference type="Proteomes" id="UP000838756"/>
    </source>
</evidence>
<name>A0A8S4R034_9NEOP</name>
<comment type="caution">
    <text evidence="1">The sequence shown here is derived from an EMBL/GenBank/DDBJ whole genome shotgun (WGS) entry which is preliminary data.</text>
</comment>
<feature type="non-terminal residue" evidence="1">
    <location>
        <position position="1"/>
    </location>
</feature>
<sequence>RFNPARRITAYRPFTSVPATITTTSTSTQTPTTASNVNYHLEGFEWTSSMLNSSTGALTVLGENGTQVILQLATDVDMAHLIKSGKPSPINRVTLRRACKNIL</sequence>
<proteinExistence type="predicted"/>
<dbReference type="EMBL" id="CAKXAJ010024582">
    <property type="protein sequence ID" value="CAH2228983.1"/>
    <property type="molecule type" value="Genomic_DNA"/>
</dbReference>
<gene>
    <name evidence="1" type="primary">jg10320</name>
    <name evidence="1" type="ORF">PAEG_LOCUS8483</name>
</gene>